<evidence type="ECO:0000313" key="2">
    <source>
        <dbReference type="Proteomes" id="UP000002640"/>
    </source>
</evidence>
<protein>
    <recommendedName>
        <fullName evidence="3">BED-type domain-containing protein</fullName>
    </recommendedName>
</protein>
<dbReference type="SUPFAM" id="SSF53098">
    <property type="entry name" value="Ribonuclease H-like"/>
    <property type="match status" value="1"/>
</dbReference>
<name>G4ZLZ8_PHYSP</name>
<sequence>MVFVSRPPRPTFTPAQVTGFFFQPCRDDFDEVIPEYFRCRCGTVRKQTRRNGFTNLMQHMRREHPNFEAEMLEATTAETGSLLSYVRRSSQNLYGWLVWVVMSNLPLAFCENRTTRRYTNLDPVCIETLRAVLEGVSLAVERSIAAEIRPQFGLILDGWIHLGEHYLAVFAPYEVNGQVMTPLLCMAPLLQEEDDDLSAVAHREFLANMLPRDFGKQLDQCVYIVGDNCRVNRRLATLKELEDHEADLSDVQSLMTKLRTLAQSAKLRLKTKLRPVIRQDTRWSSTFTMLHRYFELLEHLDAHDDDIADLLPAPASNRRLRALLKELKDVESVSKALQGEDADLLDVREWFDGLIAVKPDYANYLGPRADIVHRPDFESGCVRVLLGNTNRLTRAEKAVLRAFAANMTRDPSTDDDSQGSFVERLQKRRRLAQHQQQYQLLRSIPPPSNVV</sequence>
<dbReference type="AlphaFoldDB" id="G4ZLZ8"/>
<dbReference type="RefSeq" id="XP_009529376.1">
    <property type="nucleotide sequence ID" value="XM_009531081.1"/>
</dbReference>
<dbReference type="Proteomes" id="UP000002640">
    <property type="component" value="Unassembled WGS sequence"/>
</dbReference>
<keyword evidence="2" id="KW-1185">Reference proteome</keyword>
<accession>G4ZLZ8</accession>
<reference evidence="1 2" key="1">
    <citation type="journal article" date="2006" name="Science">
        <title>Phytophthora genome sequences uncover evolutionary origins and mechanisms of pathogenesis.</title>
        <authorList>
            <person name="Tyler B.M."/>
            <person name="Tripathy S."/>
            <person name="Zhang X."/>
            <person name="Dehal P."/>
            <person name="Jiang R.H."/>
            <person name="Aerts A."/>
            <person name="Arredondo F.D."/>
            <person name="Baxter L."/>
            <person name="Bensasson D."/>
            <person name="Beynon J.L."/>
            <person name="Chapman J."/>
            <person name="Damasceno C.M."/>
            <person name="Dorrance A.E."/>
            <person name="Dou D."/>
            <person name="Dickerman A.W."/>
            <person name="Dubchak I.L."/>
            <person name="Garbelotto M."/>
            <person name="Gijzen M."/>
            <person name="Gordon S.G."/>
            <person name="Govers F."/>
            <person name="Grunwald N.J."/>
            <person name="Huang W."/>
            <person name="Ivors K.L."/>
            <person name="Jones R.W."/>
            <person name="Kamoun S."/>
            <person name="Krampis K."/>
            <person name="Lamour K.H."/>
            <person name="Lee M.K."/>
            <person name="McDonald W.H."/>
            <person name="Medina M."/>
            <person name="Meijer H.J."/>
            <person name="Nordberg E.K."/>
            <person name="Maclean D.J."/>
            <person name="Ospina-Giraldo M.D."/>
            <person name="Morris P.F."/>
            <person name="Phuntumart V."/>
            <person name="Putnam N.H."/>
            <person name="Rash S."/>
            <person name="Rose J.K."/>
            <person name="Sakihama Y."/>
            <person name="Salamov A.A."/>
            <person name="Savidor A."/>
            <person name="Scheuring C.F."/>
            <person name="Smith B.M."/>
            <person name="Sobral B.W."/>
            <person name="Terry A."/>
            <person name="Torto-Alalibo T.A."/>
            <person name="Win J."/>
            <person name="Xu Z."/>
            <person name="Zhang H."/>
            <person name="Grigoriev I.V."/>
            <person name="Rokhsar D.S."/>
            <person name="Boore J.L."/>
        </authorList>
    </citation>
    <scope>NUCLEOTIDE SEQUENCE [LARGE SCALE GENOMIC DNA]</scope>
    <source>
        <strain evidence="1 2">P6497</strain>
    </source>
</reference>
<evidence type="ECO:0000313" key="1">
    <source>
        <dbReference type="EMBL" id="EGZ15627.1"/>
    </source>
</evidence>
<dbReference type="EMBL" id="JH159155">
    <property type="protein sequence ID" value="EGZ15627.1"/>
    <property type="molecule type" value="Genomic_DNA"/>
</dbReference>
<dbReference type="PANTHER" id="PTHR40866">
    <property type="entry name" value="BED-TYPE DOMAIN-CONTAINING PROTEIN"/>
    <property type="match status" value="1"/>
</dbReference>
<dbReference type="InParanoid" id="G4ZLZ8"/>
<dbReference type="KEGG" id="psoj:PHYSODRAFT_260684"/>
<proteinExistence type="predicted"/>
<dbReference type="GeneID" id="20639206"/>
<evidence type="ECO:0008006" key="3">
    <source>
        <dbReference type="Google" id="ProtNLM"/>
    </source>
</evidence>
<gene>
    <name evidence="1" type="ORF">PHYSODRAFT_260684</name>
</gene>
<dbReference type="InterPro" id="IPR012337">
    <property type="entry name" value="RNaseH-like_sf"/>
</dbReference>
<dbReference type="PANTHER" id="PTHR40866:SF1">
    <property type="entry name" value="BED-TYPE DOMAIN-CONTAINING PROTEIN"/>
    <property type="match status" value="1"/>
</dbReference>
<dbReference type="OMA" id="ILDGWIH"/>
<organism evidence="1 2">
    <name type="scientific">Phytophthora sojae (strain P6497)</name>
    <name type="common">Soybean stem and root rot agent</name>
    <name type="synonym">Phytophthora megasperma f. sp. glycines</name>
    <dbReference type="NCBI Taxonomy" id="1094619"/>
    <lineage>
        <taxon>Eukaryota</taxon>
        <taxon>Sar</taxon>
        <taxon>Stramenopiles</taxon>
        <taxon>Oomycota</taxon>
        <taxon>Peronosporomycetes</taxon>
        <taxon>Peronosporales</taxon>
        <taxon>Peronosporaceae</taxon>
        <taxon>Phytophthora</taxon>
    </lineage>
</organism>